<dbReference type="RefSeq" id="WP_311794222.1">
    <property type="nucleotide sequence ID" value="NZ_JALDYZ010000001.1"/>
</dbReference>
<proteinExistence type="predicted"/>
<dbReference type="InterPro" id="IPR007833">
    <property type="entry name" value="Capsule_polysaccharide_synth"/>
</dbReference>
<dbReference type="AlphaFoldDB" id="A0AAE3QCD3"/>
<name>A0AAE3QCD3_9HYPH</name>
<dbReference type="EMBL" id="JALDYZ010000001">
    <property type="protein sequence ID" value="MDI7920793.1"/>
    <property type="molecule type" value="Genomic_DNA"/>
</dbReference>
<evidence type="ECO:0000313" key="2">
    <source>
        <dbReference type="Proteomes" id="UP001161580"/>
    </source>
</evidence>
<dbReference type="GO" id="GO:0015774">
    <property type="term" value="P:polysaccharide transport"/>
    <property type="evidence" value="ECO:0007669"/>
    <property type="project" value="InterPro"/>
</dbReference>
<sequence length="674" mass="74158">MTGRSQNDVYAVVSLGLWRLREDIATILGGRIVFWPLHPPKGITAFVGWGGRPSGLRARTLGARHDRPVVIVEDGFVKSYQPGPEEPAHSFVVDRKGVYFDIARPNDLAGLMNEPCVDPNELARSASLIDLIRANRLSKYNNSPLLSTAAAGIPGGRQFVLLVEQIPGDASIAGALASLDSFSAMLIHAREHNPDKQLVVRAHPAAGDGSILRRAAEKLGIEITVPGRMNPWPLLEEADSVYTVSSQLGFEALMARRPVHCFGTAWYAGRGLTVDYGKQQALQPMSLEQVFHAAYLQYARYLDIHDRSPCRAERAIEQAIIIRDQRNRLPRKIYAVGLSPWKRLALDPFLKGMHGRAVHMRTMGAAENAARRKDGCVAVWGSERVLPADVPAIRIEDGFIRSRGLGADLVMPSSIAIDGGHVYYDARGESALEHMIATMTFDAGLLARAGALVDEIVRRGVSKYNLPAMPEMPDVAPGILKILVPGQVEKDASIRFGSPEVKTNADLLARVRVLYPDAYIVYKEHPDVAAGLRSGGAQPQGANFVARSGDILHWIEWCDRVETMTSLTGFEALLRCKHVGVHGIPFYAGWGLTDDRVSVPRRRRRASLEMLAAAALILYPSYIHPVSRMPCSPEDLVQEFGLPRAKDFGIVRRSILMVSRVVNRCAVRIRDMRV</sequence>
<dbReference type="CDD" id="cd16439">
    <property type="entry name" value="beta_Kdo_transferase_KpsC_2"/>
    <property type="match status" value="1"/>
</dbReference>
<accession>A0AAE3QCD3</accession>
<keyword evidence="2" id="KW-1185">Reference proteome</keyword>
<dbReference type="CDD" id="cd16440">
    <property type="entry name" value="beta_Kdo_transferase_KpsC_1"/>
    <property type="match status" value="1"/>
</dbReference>
<protein>
    <submittedName>
        <fullName evidence="1">Capsular polysaccharide biosynthesis protein</fullName>
    </submittedName>
</protein>
<comment type="caution">
    <text evidence="1">The sequence shown here is derived from an EMBL/GenBank/DDBJ whole genome shotgun (WGS) entry which is preliminary data.</text>
</comment>
<organism evidence="1 2">
    <name type="scientific">Ferirhizobium litorale</name>
    <dbReference type="NCBI Taxonomy" id="2927786"/>
    <lineage>
        <taxon>Bacteria</taxon>
        <taxon>Pseudomonadati</taxon>
        <taxon>Pseudomonadota</taxon>
        <taxon>Alphaproteobacteria</taxon>
        <taxon>Hyphomicrobiales</taxon>
        <taxon>Rhizobiaceae</taxon>
        <taxon>Ferirhizobium</taxon>
    </lineage>
</organism>
<evidence type="ECO:0000313" key="1">
    <source>
        <dbReference type="EMBL" id="MDI7920793.1"/>
    </source>
</evidence>
<dbReference type="GO" id="GO:0000271">
    <property type="term" value="P:polysaccharide biosynthetic process"/>
    <property type="evidence" value="ECO:0007669"/>
    <property type="project" value="InterPro"/>
</dbReference>
<dbReference type="Proteomes" id="UP001161580">
    <property type="component" value="Unassembled WGS sequence"/>
</dbReference>
<dbReference type="Pfam" id="PF05159">
    <property type="entry name" value="Capsule_synth"/>
    <property type="match status" value="2"/>
</dbReference>
<reference evidence="1" key="1">
    <citation type="submission" date="2022-03" db="EMBL/GenBank/DDBJ databases">
        <title>Fererhizobium litorale gen. nov., sp. nov., isolated from sandy sediments of the Sea of Japan seashore.</title>
        <authorList>
            <person name="Romanenko L."/>
            <person name="Kurilenko V."/>
            <person name="Otstavnykh N."/>
            <person name="Svetashev V."/>
            <person name="Tekutyeva L."/>
            <person name="Isaeva M."/>
            <person name="Mikhailov V."/>
        </authorList>
    </citation>
    <scope>NUCLEOTIDE SEQUENCE</scope>
    <source>
        <strain evidence="1">KMM 9576</strain>
    </source>
</reference>
<gene>
    <name evidence="1" type="ORF">MRS75_01700</name>
</gene>